<proteinExistence type="predicted"/>
<evidence type="ECO:0000313" key="4">
    <source>
        <dbReference type="Proteomes" id="UP001153642"/>
    </source>
</evidence>
<feature type="chain" id="PRO_5047531226" evidence="1">
    <location>
        <begin position="22"/>
        <end position="639"/>
    </location>
</feature>
<evidence type="ECO:0000259" key="2">
    <source>
        <dbReference type="Pfam" id="PF12969"/>
    </source>
</evidence>
<sequence length="639" mass="73077">MQIKSYLGVFFVLFNVMTAVSQEAFQLQSIVLNTALTKDANAIMRNDSISINIPSFDKMRVYKEEVVTILNKAGDKYASAYEYYSDDVKIKSVEAVIYDQMGNEIKTFKKRDFKDRSAVPRGTLYSDHRILYLDYTPTSYPYTIKFISEIETPNTVSIPIWYFVSGYNVSVEKSTFHINYGTDVTLRIKEDNLEGFNIQKTQNGNDITYSARSIPAIEYEDLAPSLMYFIPKLQVAANHFNISGIEGHASNWEELGGWMYNKILTGRNILPEQTIAKAKALVAGIDDPILKAKKIYEYVQEQTRYISVQIGIGGIQPIMAEEVDKVKYGDCKGLSNYTKALLEAIGVDAYYTHVEAGSQIVDFDGQFASLTQGNHAILAIPNGEDYCWIDCTSRVLPFNYVGDFTDNRKVLVMKPEGGQITTTVAYINRDNELRNIGEIELHADGSVDASVSITTKGVLYDSRFYLGERNNDDIVKSYKDYWHYINNLSLKQPRFKNDKENVVFMEDVSLSATKYASNMGDRMLVNINLFDRNTYVPARYKDRKMPFEVPRGFVYKDSIKINLPEGFEIEAMPKNETLESEFGSYALNLEKDSENNIIYQKEFFLKKGLYPKEKYADYRDFRKQISKLENAKIMLINKN</sequence>
<accession>A0ABT6FN35</accession>
<organism evidence="3 4">
    <name type="scientific">Galbibacter pacificus</name>
    <dbReference type="NCBI Taxonomy" id="2996052"/>
    <lineage>
        <taxon>Bacteria</taxon>
        <taxon>Pseudomonadati</taxon>
        <taxon>Bacteroidota</taxon>
        <taxon>Flavobacteriia</taxon>
        <taxon>Flavobacteriales</taxon>
        <taxon>Flavobacteriaceae</taxon>
        <taxon>Galbibacter</taxon>
    </lineage>
</organism>
<keyword evidence="4" id="KW-1185">Reference proteome</keyword>
<name>A0ABT6FN35_9FLAO</name>
<dbReference type="InterPro" id="IPR038765">
    <property type="entry name" value="Papain-like_cys_pep_sf"/>
</dbReference>
<comment type="caution">
    <text evidence="3">The sequence shown here is derived from an EMBL/GenBank/DDBJ whole genome shotgun (WGS) entry which is preliminary data.</text>
</comment>
<dbReference type="RefSeq" id="WP_277898257.1">
    <property type="nucleotide sequence ID" value="NZ_JAPMUA010000001.1"/>
</dbReference>
<feature type="domain" description="DUF3857" evidence="2">
    <location>
        <begin position="59"/>
        <end position="217"/>
    </location>
</feature>
<evidence type="ECO:0000256" key="1">
    <source>
        <dbReference type="SAM" id="SignalP"/>
    </source>
</evidence>
<dbReference type="Pfam" id="PF12969">
    <property type="entry name" value="DUF3857"/>
    <property type="match status" value="1"/>
</dbReference>
<dbReference type="Gene3D" id="2.60.120.1130">
    <property type="match status" value="1"/>
</dbReference>
<dbReference type="InterPro" id="IPR024618">
    <property type="entry name" value="DUF3857"/>
</dbReference>
<reference evidence="3" key="1">
    <citation type="submission" date="2022-11" db="EMBL/GenBank/DDBJ databases">
        <title>High-quality draft genome sequence of Galbibacter sp. strain CMA-7.</title>
        <authorList>
            <person name="Wei L."/>
            <person name="Dong C."/>
            <person name="Shao Z."/>
        </authorList>
    </citation>
    <scope>NUCLEOTIDE SEQUENCE</scope>
    <source>
        <strain evidence="3">CMA-7</strain>
    </source>
</reference>
<evidence type="ECO:0000313" key="3">
    <source>
        <dbReference type="EMBL" id="MDG3584496.1"/>
    </source>
</evidence>
<dbReference type="EMBL" id="JAPMUA010000001">
    <property type="protein sequence ID" value="MDG3584496.1"/>
    <property type="molecule type" value="Genomic_DNA"/>
</dbReference>
<feature type="signal peptide" evidence="1">
    <location>
        <begin position="1"/>
        <end position="21"/>
    </location>
</feature>
<dbReference type="Gene3D" id="3.10.620.30">
    <property type="match status" value="1"/>
</dbReference>
<gene>
    <name evidence="3" type="ORF">OSR52_01355</name>
</gene>
<dbReference type="Proteomes" id="UP001153642">
    <property type="component" value="Unassembled WGS sequence"/>
</dbReference>
<protein>
    <submittedName>
        <fullName evidence="3">DUF3857 domain-containing protein</fullName>
    </submittedName>
</protein>
<dbReference type="SUPFAM" id="SSF54001">
    <property type="entry name" value="Cysteine proteinases"/>
    <property type="match status" value="1"/>
</dbReference>
<dbReference type="Gene3D" id="2.60.40.3140">
    <property type="match status" value="1"/>
</dbReference>
<keyword evidence="1" id="KW-0732">Signal</keyword>